<dbReference type="Pfam" id="PF13094">
    <property type="entry name" value="CENP-Q"/>
    <property type="match status" value="1"/>
</dbReference>
<accession>A0ABN7VRL3</accession>
<dbReference type="SUPFAM" id="SSF46988">
    <property type="entry name" value="Tubulin chaperone cofactor A"/>
    <property type="match status" value="1"/>
</dbReference>
<keyword evidence="3" id="KW-0963">Cytoplasm</keyword>
<dbReference type="PANTHER" id="PTHR21500">
    <property type="entry name" value="TUBULIN-SPECIFIC CHAPERONE A"/>
    <property type="match status" value="1"/>
</dbReference>
<evidence type="ECO:0000256" key="2">
    <source>
        <dbReference type="ARBA" id="ARBA00023186"/>
    </source>
</evidence>
<keyword evidence="2 3" id="KW-0143">Chaperone</keyword>
<evidence type="ECO:0000256" key="3">
    <source>
        <dbReference type="RuleBase" id="RU364030"/>
    </source>
</evidence>
<comment type="similarity">
    <text evidence="1 3">Belongs to the TBCA family.</text>
</comment>
<keyword evidence="3" id="KW-0493">Microtubule</keyword>
<sequence length="230" mass="26797">MALANELEQINQMEIKLEHETMLLKEDTELLTKLKSDKKAVETRNKMLHRTKLHPLLKNEFKDLVDVDNELIKSHLKPLKDRSLCLWDPEQDHELCEIKKSISSHLRSIEKNTKVMDNVVSKVEETEKILIQLMKKAKEKSYHKEVEDQEKRIERLTAEGADPSVLNKEREVLEESLRIIPDVQSRLKAAYEELRNLVNQKDPRYVGTSELEEAESVLEEVGPKIGIQDK</sequence>
<keyword evidence="3" id="KW-0206">Cytoskeleton</keyword>
<dbReference type="InterPro" id="IPR004226">
    <property type="entry name" value="TBCA"/>
</dbReference>
<evidence type="ECO:0000313" key="6">
    <source>
        <dbReference type="Proteomes" id="UP000789901"/>
    </source>
</evidence>
<evidence type="ECO:0000313" key="5">
    <source>
        <dbReference type="EMBL" id="CAG8795382.1"/>
    </source>
</evidence>
<organism evidence="5 6">
    <name type="scientific">Gigaspora margarita</name>
    <dbReference type="NCBI Taxonomy" id="4874"/>
    <lineage>
        <taxon>Eukaryota</taxon>
        <taxon>Fungi</taxon>
        <taxon>Fungi incertae sedis</taxon>
        <taxon>Mucoromycota</taxon>
        <taxon>Glomeromycotina</taxon>
        <taxon>Glomeromycetes</taxon>
        <taxon>Diversisporales</taxon>
        <taxon>Gigasporaceae</taxon>
        <taxon>Gigaspora</taxon>
    </lineage>
</organism>
<protein>
    <recommendedName>
        <fullName evidence="3">Tubulin-specific chaperone A</fullName>
    </recommendedName>
</protein>
<comment type="subunit">
    <text evidence="3">Supercomplex made of cofactors A to E. Cofactors A and D function by capturing and stabilizing tubulin in a quasi-native conformation. Cofactor E binds to the cofactor D-tubulin complex; interaction with cofactor C then causes the release of tubulin polypeptides that are committed to the native state.</text>
</comment>
<comment type="subcellular location">
    <subcellularLocation>
        <location evidence="3">Cytoplasm</location>
        <location evidence="3">Cytoskeleton</location>
    </subcellularLocation>
</comment>
<evidence type="ECO:0000256" key="4">
    <source>
        <dbReference type="SAM" id="Coils"/>
    </source>
</evidence>
<keyword evidence="6" id="KW-1185">Reference proteome</keyword>
<evidence type="ECO:0000256" key="1">
    <source>
        <dbReference type="ARBA" id="ARBA00006806"/>
    </source>
</evidence>
<dbReference type="Proteomes" id="UP000789901">
    <property type="component" value="Unassembled WGS sequence"/>
</dbReference>
<dbReference type="PANTHER" id="PTHR21500:SF0">
    <property type="entry name" value="TUBULIN-SPECIFIC CHAPERONE A"/>
    <property type="match status" value="1"/>
</dbReference>
<dbReference type="EMBL" id="CAJVQB010020782">
    <property type="protein sequence ID" value="CAG8795382.1"/>
    <property type="molecule type" value="Genomic_DNA"/>
</dbReference>
<dbReference type="Pfam" id="PF02970">
    <property type="entry name" value="TBCA"/>
    <property type="match status" value="1"/>
</dbReference>
<dbReference type="InterPro" id="IPR025212">
    <property type="entry name" value="CAD_CENP-Q"/>
</dbReference>
<gene>
    <name evidence="5" type="ORF">GMARGA_LOCUS21974</name>
</gene>
<feature type="coiled-coil region" evidence="4">
    <location>
        <begin position="139"/>
        <end position="200"/>
    </location>
</feature>
<proteinExistence type="inferred from homology"/>
<dbReference type="Gene3D" id="1.20.58.90">
    <property type="match status" value="1"/>
</dbReference>
<reference evidence="5 6" key="1">
    <citation type="submission" date="2021-06" db="EMBL/GenBank/DDBJ databases">
        <authorList>
            <person name="Kallberg Y."/>
            <person name="Tangrot J."/>
            <person name="Rosling A."/>
        </authorList>
    </citation>
    <scope>NUCLEOTIDE SEQUENCE [LARGE SCALE GENOMIC DNA]</scope>
    <source>
        <strain evidence="5 6">120-4 pot B 10/14</strain>
    </source>
</reference>
<keyword evidence="4" id="KW-0175">Coiled coil</keyword>
<dbReference type="InterPro" id="IPR036126">
    <property type="entry name" value="TBCA_sf"/>
</dbReference>
<comment type="caution">
    <text evidence="5">The sequence shown here is derived from an EMBL/GenBank/DDBJ whole genome shotgun (WGS) entry which is preliminary data.</text>
</comment>
<name>A0ABN7VRL3_GIGMA</name>